<reference evidence="2 3" key="2">
    <citation type="submission" date="2007-06" db="EMBL/GenBank/DDBJ databases">
        <title>Draft genome sequence of Pseudoflavonifractor capillosus ATCC 29799.</title>
        <authorList>
            <person name="Sudarsanam P."/>
            <person name="Ley R."/>
            <person name="Guruge J."/>
            <person name="Turnbaugh P.J."/>
            <person name="Mahowald M."/>
            <person name="Liep D."/>
            <person name="Gordon J."/>
        </authorList>
    </citation>
    <scope>NUCLEOTIDE SEQUENCE [LARGE SCALE GENOMIC DNA]</scope>
    <source>
        <strain evidence="2 3">ATCC 29799</strain>
    </source>
</reference>
<evidence type="ECO:0000313" key="2">
    <source>
        <dbReference type="EMBL" id="EDN01759.1"/>
    </source>
</evidence>
<dbReference type="STRING" id="411467.BACCAP_00424"/>
<feature type="transmembrane region" description="Helical" evidence="1">
    <location>
        <begin position="47"/>
        <end position="68"/>
    </location>
</feature>
<name>A6NQF4_9FIRM</name>
<protein>
    <submittedName>
        <fullName evidence="2">Uncharacterized protein</fullName>
    </submittedName>
</protein>
<gene>
    <name evidence="2" type="ORF">BACCAP_00424</name>
</gene>
<evidence type="ECO:0000313" key="3">
    <source>
        <dbReference type="Proteomes" id="UP000003639"/>
    </source>
</evidence>
<dbReference type="Proteomes" id="UP000003639">
    <property type="component" value="Unassembled WGS sequence"/>
</dbReference>
<organism evidence="2 3">
    <name type="scientific">Pseudoflavonifractor capillosus ATCC 29799</name>
    <dbReference type="NCBI Taxonomy" id="411467"/>
    <lineage>
        <taxon>Bacteria</taxon>
        <taxon>Bacillati</taxon>
        <taxon>Bacillota</taxon>
        <taxon>Clostridia</taxon>
        <taxon>Eubacteriales</taxon>
        <taxon>Oscillospiraceae</taxon>
        <taxon>Pseudoflavonifractor</taxon>
    </lineage>
</organism>
<feature type="transmembrane region" description="Helical" evidence="1">
    <location>
        <begin position="80"/>
        <end position="106"/>
    </location>
</feature>
<proteinExistence type="predicted"/>
<keyword evidence="1" id="KW-1133">Transmembrane helix</keyword>
<feature type="transmembrane region" description="Helical" evidence="1">
    <location>
        <begin position="112"/>
        <end position="132"/>
    </location>
</feature>
<evidence type="ECO:0000256" key="1">
    <source>
        <dbReference type="SAM" id="Phobius"/>
    </source>
</evidence>
<keyword evidence="1" id="KW-0812">Transmembrane</keyword>
<keyword evidence="3" id="KW-1185">Reference proteome</keyword>
<comment type="caution">
    <text evidence="2">The sequence shown here is derived from an EMBL/GenBank/DDBJ whole genome shotgun (WGS) entry which is preliminary data.</text>
</comment>
<sequence length="155" mass="16866">MWKETLIPAERSIEMAEYRRMKRRLLMVLFGLFLTFMPLLSPGDAHVLGFLAVLPGGPCTAAGILLLLSDWKKLRAHRDVLRQLGLALLAVAGGMACLAGVASFLLKGGGEMALDLLLLGVLSVVAGVWELCEAAAGGQNPFSRPKKKEKRKKRR</sequence>
<dbReference type="EMBL" id="AAXG02000004">
    <property type="protein sequence ID" value="EDN01759.1"/>
    <property type="molecule type" value="Genomic_DNA"/>
</dbReference>
<reference evidence="2 3" key="1">
    <citation type="submission" date="2007-04" db="EMBL/GenBank/DDBJ databases">
        <authorList>
            <person name="Fulton L."/>
            <person name="Clifton S."/>
            <person name="Fulton B."/>
            <person name="Xu J."/>
            <person name="Minx P."/>
            <person name="Pepin K.H."/>
            <person name="Johnson M."/>
            <person name="Thiruvilangam P."/>
            <person name="Bhonagiri V."/>
            <person name="Nash W.E."/>
            <person name="Mardis E.R."/>
            <person name="Wilson R.K."/>
        </authorList>
    </citation>
    <scope>NUCLEOTIDE SEQUENCE [LARGE SCALE GENOMIC DNA]</scope>
    <source>
        <strain evidence="2 3">ATCC 29799</strain>
    </source>
</reference>
<dbReference type="AlphaFoldDB" id="A6NQF4"/>
<feature type="transmembrane region" description="Helical" evidence="1">
    <location>
        <begin position="25"/>
        <end position="41"/>
    </location>
</feature>
<accession>A6NQF4</accession>
<keyword evidence="1" id="KW-0472">Membrane</keyword>